<keyword evidence="2 8" id="KW-0813">Transport</keyword>
<feature type="transmembrane region" description="Helical" evidence="8">
    <location>
        <begin position="208"/>
        <end position="226"/>
    </location>
</feature>
<dbReference type="KEGG" id="xak:KIMC2_12560"/>
<evidence type="ECO:0000256" key="2">
    <source>
        <dbReference type="ARBA" id="ARBA00022448"/>
    </source>
</evidence>
<evidence type="ECO:0000256" key="6">
    <source>
        <dbReference type="ARBA" id="ARBA00035642"/>
    </source>
</evidence>
<evidence type="ECO:0000256" key="8">
    <source>
        <dbReference type="RuleBase" id="RU363032"/>
    </source>
</evidence>
<name>A0AAU9CZ47_9LACO</name>
<dbReference type="InterPro" id="IPR051204">
    <property type="entry name" value="ABC_transp_perm/SBD"/>
</dbReference>
<feature type="domain" description="ABC transmembrane type-1" evidence="9">
    <location>
        <begin position="19"/>
        <end position="202"/>
    </location>
</feature>
<comment type="similarity">
    <text evidence="8">Belongs to the binding-protein-dependent transport system permease family.</text>
</comment>
<proteinExistence type="inferred from homology"/>
<feature type="transmembrane region" description="Helical" evidence="8">
    <location>
        <begin position="67"/>
        <end position="94"/>
    </location>
</feature>
<protein>
    <submittedName>
        <fullName evidence="10">Glycine/betaine ABC transporter</fullName>
    </submittedName>
</protein>
<evidence type="ECO:0000313" key="10">
    <source>
        <dbReference type="EMBL" id="BDR56694.1"/>
    </source>
</evidence>
<dbReference type="CDD" id="cd06261">
    <property type="entry name" value="TM_PBP2"/>
    <property type="match status" value="1"/>
</dbReference>
<dbReference type="PANTHER" id="PTHR30177:SF4">
    <property type="entry name" value="OSMOPROTECTANT IMPORT PERMEASE PROTEIN OSMW"/>
    <property type="match status" value="1"/>
</dbReference>
<accession>A0AAU9CZ47</accession>
<reference evidence="10 11" key="1">
    <citation type="journal article" date="2023" name="Microbiol. Spectr.">
        <title>Symbiosis of Carpenter Bees with Uncharacterized Lactic Acid Bacteria Showing NAD Auxotrophy.</title>
        <authorList>
            <person name="Kawasaki S."/>
            <person name="Ozawa K."/>
            <person name="Mori T."/>
            <person name="Yamamoto A."/>
            <person name="Ito M."/>
            <person name="Ohkuma M."/>
            <person name="Sakamoto M."/>
            <person name="Matsutani M."/>
        </authorList>
    </citation>
    <scope>NUCLEOTIDE SEQUENCE [LARGE SCALE GENOMIC DNA]</scope>
    <source>
        <strain evidence="10 11">KimC2</strain>
    </source>
</reference>
<dbReference type="Gene3D" id="1.10.3720.10">
    <property type="entry name" value="MetI-like"/>
    <property type="match status" value="1"/>
</dbReference>
<comment type="subcellular location">
    <subcellularLocation>
        <location evidence="8">Cell membrane</location>
        <topology evidence="8">Multi-pass membrane protein</topology>
    </subcellularLocation>
    <subcellularLocation>
        <location evidence="1">Membrane</location>
        <topology evidence="1">Multi-pass membrane protein</topology>
    </subcellularLocation>
</comment>
<sequence>MNELVSTFKLHQNEFWTALWQHLNISLISLLIAIVIAVPLAIIVVNHRKIANFLLQVTGVFQTIPSLALLGLLIPFVGIGNTPAIIALVIYALLPIFQNTYLGLTSIDPLLIEAADAFGMSRWRRLFKVELPLSMNAIISGIRTALVMIIGTATIAALIGAGGLGTLILLGIDRNDMSLTLIGAIAAAVLTIIFSSLIRLLQKAKFRYTIGVFVAVITLFVGTNIYQNVGSATTRVVIAGKLGSEPEILINMYKDLIENDNSHIKVELKPNFGQTSFLFNALKAKQIDIYPEFSGTVTESLVKVKKGSLPKQATAQQIYKVAKNGLKNQFEMTYLDPMKYNNTYALVVKEKFAKAHHLTKISDLQKVESLMKGGFDLEFLNRADGFAGLKKVYQISFPTQSLDASLRYIALNKGKVNLTNGYTTDAQIAAYKLRVLTDDQHFFSIYQGAPLMNTSFASKHPEIVKSLSKLKNRISNKEMQEMNRQVNFEKKSAASVARNYLIKHHLIKGPK</sequence>
<feature type="transmembrane region" description="Helical" evidence="8">
    <location>
        <begin position="178"/>
        <end position="201"/>
    </location>
</feature>
<evidence type="ECO:0000256" key="5">
    <source>
        <dbReference type="ARBA" id="ARBA00023136"/>
    </source>
</evidence>
<dbReference type="InterPro" id="IPR058089">
    <property type="entry name" value="EgtUBC_SBD"/>
</dbReference>
<dbReference type="InterPro" id="IPR035906">
    <property type="entry name" value="MetI-like_sf"/>
</dbReference>
<dbReference type="PROSITE" id="PS50928">
    <property type="entry name" value="ABC_TM1"/>
    <property type="match status" value="1"/>
</dbReference>
<dbReference type="GO" id="GO:0043190">
    <property type="term" value="C:ATP-binding cassette (ABC) transporter complex"/>
    <property type="evidence" value="ECO:0007669"/>
    <property type="project" value="InterPro"/>
</dbReference>
<keyword evidence="3 8" id="KW-0812">Transmembrane</keyword>
<keyword evidence="4 8" id="KW-1133">Transmembrane helix</keyword>
<gene>
    <name evidence="10" type="ORF">KIMC2_12560</name>
</gene>
<dbReference type="EMBL" id="AP026801">
    <property type="protein sequence ID" value="BDR56694.1"/>
    <property type="molecule type" value="Genomic_DNA"/>
</dbReference>
<dbReference type="Pfam" id="PF00528">
    <property type="entry name" value="BPD_transp_1"/>
    <property type="match status" value="1"/>
</dbReference>
<dbReference type="FunFam" id="1.10.3720.10:FF:000001">
    <property type="entry name" value="Glycine betaine ABC transporter, permease"/>
    <property type="match status" value="1"/>
</dbReference>
<dbReference type="Proteomes" id="UP001321804">
    <property type="component" value="Chromosome"/>
</dbReference>
<evidence type="ECO:0000256" key="3">
    <source>
        <dbReference type="ARBA" id="ARBA00022692"/>
    </source>
</evidence>
<dbReference type="Pfam" id="PF04069">
    <property type="entry name" value="OpuAC"/>
    <property type="match status" value="1"/>
</dbReference>
<evidence type="ECO:0000313" key="11">
    <source>
        <dbReference type="Proteomes" id="UP001321804"/>
    </source>
</evidence>
<dbReference type="GO" id="GO:0022857">
    <property type="term" value="F:transmembrane transporter activity"/>
    <property type="evidence" value="ECO:0007669"/>
    <property type="project" value="InterPro"/>
</dbReference>
<dbReference type="SUPFAM" id="SSF161098">
    <property type="entry name" value="MetI-like"/>
    <property type="match status" value="1"/>
</dbReference>
<dbReference type="RefSeq" id="WP_317695057.1">
    <property type="nucleotide sequence ID" value="NZ_AP026801.1"/>
</dbReference>
<dbReference type="GO" id="GO:0031460">
    <property type="term" value="P:glycine betaine transport"/>
    <property type="evidence" value="ECO:0007669"/>
    <property type="project" value="TreeGrafter"/>
</dbReference>
<dbReference type="InterPro" id="IPR007210">
    <property type="entry name" value="ABC_Gly_betaine_transp_sub-bd"/>
</dbReference>
<dbReference type="PANTHER" id="PTHR30177">
    <property type="entry name" value="GLYCINE BETAINE/L-PROLINE TRANSPORT SYSTEM PERMEASE PROTEIN PROW"/>
    <property type="match status" value="1"/>
</dbReference>
<keyword evidence="5 8" id="KW-0472">Membrane</keyword>
<dbReference type="AlphaFoldDB" id="A0AAU9CZ47"/>
<comment type="similarity">
    <text evidence="7">In the N-terminal section; belongs to the binding-protein-dependent transport system permease family.</text>
</comment>
<feature type="transmembrane region" description="Helical" evidence="8">
    <location>
        <begin position="25"/>
        <end position="46"/>
    </location>
</feature>
<evidence type="ECO:0000256" key="1">
    <source>
        <dbReference type="ARBA" id="ARBA00004141"/>
    </source>
</evidence>
<dbReference type="SUPFAM" id="SSF53850">
    <property type="entry name" value="Periplasmic binding protein-like II"/>
    <property type="match status" value="1"/>
</dbReference>
<dbReference type="InterPro" id="IPR000515">
    <property type="entry name" value="MetI-like"/>
</dbReference>
<dbReference type="Gene3D" id="3.40.190.10">
    <property type="entry name" value="Periplasmic binding protein-like II"/>
    <property type="match status" value="1"/>
</dbReference>
<feature type="transmembrane region" description="Helical" evidence="8">
    <location>
        <begin position="144"/>
        <end position="172"/>
    </location>
</feature>
<dbReference type="CDD" id="cd13610">
    <property type="entry name" value="PBP2_ChoS"/>
    <property type="match status" value="1"/>
</dbReference>
<keyword evidence="11" id="KW-1185">Reference proteome</keyword>
<dbReference type="Gene3D" id="3.40.190.120">
    <property type="entry name" value="Osmoprotection protein (prox), domain 2"/>
    <property type="match status" value="1"/>
</dbReference>
<organism evidence="10 11">
    <name type="scientific">Xylocopilactobacillus apis</name>
    <dbReference type="NCBI Taxonomy" id="2932183"/>
    <lineage>
        <taxon>Bacteria</taxon>
        <taxon>Bacillati</taxon>
        <taxon>Bacillota</taxon>
        <taxon>Bacilli</taxon>
        <taxon>Lactobacillales</taxon>
        <taxon>Lactobacillaceae</taxon>
        <taxon>Xylocopilactobacillus</taxon>
    </lineage>
</organism>
<evidence type="ECO:0000256" key="4">
    <source>
        <dbReference type="ARBA" id="ARBA00022989"/>
    </source>
</evidence>
<comment type="similarity">
    <text evidence="6">In the C-terminal section; belongs to the OsmX family.</text>
</comment>
<evidence type="ECO:0000256" key="7">
    <source>
        <dbReference type="ARBA" id="ARBA00035652"/>
    </source>
</evidence>
<evidence type="ECO:0000259" key="9">
    <source>
        <dbReference type="PROSITE" id="PS50928"/>
    </source>
</evidence>